<protein>
    <submittedName>
        <fullName evidence="4">Putative rapamycin-insensitive companion of mTOR</fullName>
    </submittedName>
</protein>
<organism evidence="4 5">
    <name type="scientific">Stichopus japonicus</name>
    <name type="common">Sea cucumber</name>
    <dbReference type="NCBI Taxonomy" id="307972"/>
    <lineage>
        <taxon>Eukaryota</taxon>
        <taxon>Metazoa</taxon>
        <taxon>Echinodermata</taxon>
        <taxon>Eleutherozoa</taxon>
        <taxon>Echinozoa</taxon>
        <taxon>Holothuroidea</taxon>
        <taxon>Aspidochirotacea</taxon>
        <taxon>Aspidochirotida</taxon>
        <taxon>Stichopodidae</taxon>
        <taxon>Apostichopus</taxon>
    </lineage>
</organism>
<feature type="region of interest" description="Disordered" evidence="1">
    <location>
        <begin position="732"/>
        <end position="786"/>
    </location>
</feature>
<feature type="region of interest" description="Disordered" evidence="1">
    <location>
        <begin position="855"/>
        <end position="889"/>
    </location>
</feature>
<dbReference type="SUPFAM" id="SSF48371">
    <property type="entry name" value="ARM repeat"/>
    <property type="match status" value="1"/>
</dbReference>
<evidence type="ECO:0000313" key="5">
    <source>
        <dbReference type="Proteomes" id="UP000230750"/>
    </source>
</evidence>
<dbReference type="Pfam" id="PF14666">
    <property type="entry name" value="RICTOR_M"/>
    <property type="match status" value="1"/>
</dbReference>
<keyword evidence="5" id="KW-1185">Reference proteome</keyword>
<feature type="domain" description="Rapamycin-insensitive companion of mTOR middle" evidence="2">
    <location>
        <begin position="102"/>
        <end position="332"/>
    </location>
</feature>
<evidence type="ECO:0000256" key="1">
    <source>
        <dbReference type="SAM" id="MobiDB-lite"/>
    </source>
</evidence>
<feature type="compositionally biased region" description="Low complexity" evidence="1">
    <location>
        <begin position="940"/>
        <end position="955"/>
    </location>
</feature>
<feature type="compositionally biased region" description="Low complexity" evidence="1">
    <location>
        <begin position="879"/>
        <end position="889"/>
    </location>
</feature>
<evidence type="ECO:0000259" key="3">
    <source>
        <dbReference type="SMART" id="SM01310"/>
    </source>
</evidence>
<dbReference type="Proteomes" id="UP000230750">
    <property type="component" value="Unassembled WGS sequence"/>
</dbReference>
<proteinExistence type="predicted"/>
<dbReference type="Pfam" id="PF14663">
    <property type="entry name" value="RasGEF_N_2"/>
    <property type="match status" value="1"/>
</dbReference>
<dbReference type="InterPro" id="IPR029451">
    <property type="entry name" value="RICTOR_M"/>
</dbReference>
<dbReference type="GO" id="GO:0043539">
    <property type="term" value="F:protein serine/threonine kinase activator activity"/>
    <property type="evidence" value="ECO:0007669"/>
    <property type="project" value="TreeGrafter"/>
</dbReference>
<reference evidence="4 5" key="1">
    <citation type="journal article" date="2017" name="PLoS Biol.">
        <title>The sea cucumber genome provides insights into morphological evolution and visceral regeneration.</title>
        <authorList>
            <person name="Zhang X."/>
            <person name="Sun L."/>
            <person name="Yuan J."/>
            <person name="Sun Y."/>
            <person name="Gao Y."/>
            <person name="Zhang L."/>
            <person name="Li S."/>
            <person name="Dai H."/>
            <person name="Hamel J.F."/>
            <person name="Liu C."/>
            <person name="Yu Y."/>
            <person name="Liu S."/>
            <person name="Lin W."/>
            <person name="Guo K."/>
            <person name="Jin S."/>
            <person name="Xu P."/>
            <person name="Storey K.B."/>
            <person name="Huan P."/>
            <person name="Zhang T."/>
            <person name="Zhou Y."/>
            <person name="Zhang J."/>
            <person name="Lin C."/>
            <person name="Li X."/>
            <person name="Xing L."/>
            <person name="Huo D."/>
            <person name="Sun M."/>
            <person name="Wang L."/>
            <person name="Mercier A."/>
            <person name="Li F."/>
            <person name="Yang H."/>
            <person name="Xiang J."/>
        </authorList>
    </citation>
    <scope>NUCLEOTIDE SEQUENCE [LARGE SCALE GENOMIC DNA]</scope>
    <source>
        <strain evidence="4">Shaxun</strain>
        <tissue evidence="4">Muscle</tissue>
    </source>
</reference>
<name>A0A2G8L7M1_STIJA</name>
<dbReference type="GO" id="GO:0038203">
    <property type="term" value="P:TORC2 signaling"/>
    <property type="evidence" value="ECO:0007669"/>
    <property type="project" value="TreeGrafter"/>
</dbReference>
<gene>
    <name evidence="4" type="ORF">BSL78_06796</name>
</gene>
<accession>A0A2G8L7M1</accession>
<feature type="region of interest" description="Disordered" evidence="1">
    <location>
        <begin position="673"/>
        <end position="720"/>
    </location>
</feature>
<evidence type="ECO:0000259" key="2">
    <source>
        <dbReference type="SMART" id="SM01307"/>
    </source>
</evidence>
<dbReference type="GO" id="GO:0031932">
    <property type="term" value="C:TORC2 complex"/>
    <property type="evidence" value="ECO:0007669"/>
    <property type="project" value="InterPro"/>
</dbReference>
<feature type="region of interest" description="Disordered" evidence="1">
    <location>
        <begin position="811"/>
        <end position="841"/>
    </location>
</feature>
<dbReference type="AlphaFoldDB" id="A0A2G8L7M1"/>
<feature type="domain" description="Rapamycin-insensitive companion of mTOR" evidence="3">
    <location>
        <begin position="512"/>
        <end position="584"/>
    </location>
</feature>
<dbReference type="PANTHER" id="PTHR13298">
    <property type="entry name" value="CYTOSOLIC REGULATOR PIANISSIMO"/>
    <property type="match status" value="1"/>
</dbReference>
<dbReference type="PANTHER" id="PTHR13298:SF11">
    <property type="entry name" value="RAPAMYCIN-INSENSITIVE COMPANION OF MTOR"/>
    <property type="match status" value="1"/>
</dbReference>
<dbReference type="SMART" id="SM01310">
    <property type="entry name" value="RICTOR_V"/>
    <property type="match status" value="1"/>
</dbReference>
<dbReference type="InterPro" id="IPR028268">
    <property type="entry name" value="Pianissimo_fam"/>
</dbReference>
<feature type="compositionally biased region" description="Low complexity" evidence="1">
    <location>
        <begin position="970"/>
        <end position="990"/>
    </location>
</feature>
<dbReference type="GO" id="GO:0051897">
    <property type="term" value="P:positive regulation of phosphatidylinositol 3-kinase/protein kinase B signal transduction"/>
    <property type="evidence" value="ECO:0007669"/>
    <property type="project" value="TreeGrafter"/>
</dbReference>
<dbReference type="OrthoDB" id="271111at2759"/>
<sequence length="1170" mass="130131">MGTVFLGELLHMCDRMLPVECELHHHTLPTLMALAASLDASILQRIRATQAVTNLCRFHELKKRGPIPCSLFLDQILCNSPGYMGQRNEKINSNKPMPLTDMDESNVQAALKDTLVLSGKDFKEWKWDLIGSLIKRGGPSLHKFDDANINRFFRKLMDFYKPMSHGFSSVDIGKDGSRSPEAENYTLIGRQLIDYLLKSTDAEAERLLCELSEDIADCLLEISMAPLNSVAPEAIFSTVSVQNSLCQDYFIFVGRLSQTHRGEKILERAHAFQYMLDVCSSKVHMTLQKLIVTCLDYSREGLGRTVLSKVLTATSEPMRLYTTSHMRVLLRAQVPYFQHWGVENLVCQLYDKDKQVSTEALAVLDEACEDEINLHSLVQIRPSLLHLGDHGALLLTRFLSTPKGFRYLSEVNFVQNELDKWYSTLNRKYVILVETEINEAFTSHKRQSAEGFLLRRSQNDTKRKKDVFVPVHLYGQLVQHKIGAELLEKQQNVIPELCSRVHLADISSSERLMELKSALWCLGHMGSSPLGLKLLEKMNIIPEIIRLAEECEVFSIRGTCFFVIGLLSKTKAGADILSSLGWESVRRTRNEFFPIANDSSSIFDHLGRFIDHPPPISTLPSVSSFIMEQPSLPPSYASQESAYLFPQELPVTRSPSPTNANFFVGEDLYESRSSISSDERAPSPLPANRVSRQDRNSGSDQLPGIQESKDNAPIEGSLNGLKTSEAVMKIRSNSDASSRLTKDKANSEVRFSPESGNGRSSDQQSRDRSLSLKRSPPIESSFSSLSTVASSHTSKVFTRLTHCVKATTSVGLPVTYGGSQSQSLYPDSDFRKGGGDQRRLHSSRDAHGYAALKALETQRQGSEDGDKLRRHSSLEEDGVYGSSGKSRSGSVGSIGHYTAFLSPLKSTLKRSNAVTSNEEYIGLCLPVDVSLIFHSDESQYRGGRSSSRTSSQTSGDIPHVQVSGPASDHPSLGSGVASSRSTSSSFKDQSQAVIPAGPLLVDEENERHHPETCIRCTKVRAVSSLDMEKKALSATSGRGTPNSCDTPTSVLGSFEFESGNRRVSMREDTPSGRALVRKRIMRLVNRMASGVGLKSQEDGLLRLKERFPRSFEDPCLYSDVAQILGSRTFRLVARRFIQELFQDVDYEELYQEAQCILGLQQDQAQQDKNS</sequence>
<dbReference type="SMART" id="SM01307">
    <property type="entry name" value="RICTOR_M"/>
    <property type="match status" value="1"/>
</dbReference>
<dbReference type="InterPro" id="IPR029453">
    <property type="entry name" value="Rictor_IV"/>
</dbReference>
<feature type="compositionally biased region" description="Basic and acidic residues" evidence="1">
    <location>
        <begin position="828"/>
        <end position="841"/>
    </location>
</feature>
<dbReference type="Pfam" id="PF14668">
    <property type="entry name" value="RICTOR_V"/>
    <property type="match status" value="1"/>
</dbReference>
<dbReference type="EMBL" id="MRZV01000181">
    <property type="protein sequence ID" value="PIK56268.1"/>
    <property type="molecule type" value="Genomic_DNA"/>
</dbReference>
<feature type="compositionally biased region" description="Low complexity" evidence="1">
    <location>
        <begin position="775"/>
        <end position="786"/>
    </location>
</feature>
<feature type="region of interest" description="Disordered" evidence="1">
    <location>
        <begin position="938"/>
        <end position="990"/>
    </location>
</feature>
<evidence type="ECO:0000313" key="4">
    <source>
        <dbReference type="EMBL" id="PIK56268.1"/>
    </source>
</evidence>
<dbReference type="InterPro" id="IPR029452">
    <property type="entry name" value="RICTOR_V"/>
</dbReference>
<dbReference type="InterPro" id="IPR016024">
    <property type="entry name" value="ARM-type_fold"/>
</dbReference>
<comment type="caution">
    <text evidence="4">The sequence shown here is derived from an EMBL/GenBank/DDBJ whole genome shotgun (WGS) entry which is preliminary data.</text>
</comment>
<dbReference type="SMART" id="SM01303">
    <property type="entry name" value="RasGEF_N_2"/>
    <property type="match status" value="1"/>
</dbReference>
<dbReference type="STRING" id="307972.A0A2G8L7M1"/>